<evidence type="ECO:0000256" key="3">
    <source>
        <dbReference type="SAM" id="SignalP"/>
    </source>
</evidence>
<reference evidence="6" key="3">
    <citation type="submission" date="2023-05" db="EMBL/GenBank/DDBJ databases">
        <title>High-quality long-read genome of Scophthalmus maximus.</title>
        <authorList>
            <person name="Lien S."/>
            <person name="Martinez P."/>
        </authorList>
    </citation>
    <scope>NUCLEOTIDE SEQUENCE [LARGE SCALE GENOMIC DNA]</scope>
</reference>
<keyword evidence="2" id="KW-0472">Membrane</keyword>
<keyword evidence="7" id="KW-1185">Reference proteome</keyword>
<dbReference type="InterPro" id="IPR003598">
    <property type="entry name" value="Ig_sub2"/>
</dbReference>
<feature type="signal peptide" evidence="3">
    <location>
        <begin position="1"/>
        <end position="24"/>
    </location>
</feature>
<reference evidence="5 7" key="1">
    <citation type="submission" date="2017-12" db="EMBL/GenBank/DDBJ databases">
        <title>Integrating genomic resources of turbot (Scophthalmus maximus) in depth evaluation of genetic and physical mapping variation across individuals.</title>
        <authorList>
            <person name="Martinez P."/>
        </authorList>
    </citation>
    <scope>NUCLEOTIDE SEQUENCE [LARGE SCALE GENOMIC DNA]</scope>
</reference>
<feature type="domain" description="Ig-like" evidence="4">
    <location>
        <begin position="48"/>
        <end position="131"/>
    </location>
</feature>
<dbReference type="GO" id="GO:0002768">
    <property type="term" value="P:immune response-regulating cell surface receptor signaling pathway"/>
    <property type="evidence" value="ECO:0007669"/>
    <property type="project" value="InterPro"/>
</dbReference>
<keyword evidence="2" id="KW-0812">Transmembrane</keyword>
<dbReference type="EMBL" id="CP026243">
    <property type="protein sequence ID" value="AWO96011.1"/>
    <property type="molecule type" value="Genomic_DNA"/>
</dbReference>
<dbReference type="AlphaFoldDB" id="A0A2U9AWP1"/>
<accession>A0A2U9AWP1</accession>
<gene>
    <name evidence="6" type="primary">LOC118309916</name>
    <name evidence="5" type="ORF">SMAX5B_022032</name>
</gene>
<dbReference type="PANTHER" id="PTHR37996">
    <property type="entry name" value="B- AND T-LYMPHOCYTE ATTENUATOR"/>
    <property type="match status" value="1"/>
</dbReference>
<reference evidence="6" key="2">
    <citation type="submission" date="2020-05" db="EMBL/GenBank/DDBJ databases">
        <authorList>
            <person name="Moser M."/>
        </authorList>
    </citation>
    <scope>NUCLEOTIDE SEQUENCE [LARGE SCALE GENOMIC DNA]</scope>
</reference>
<evidence type="ECO:0000256" key="1">
    <source>
        <dbReference type="SAM" id="MobiDB-lite"/>
    </source>
</evidence>
<dbReference type="Ensembl" id="ENSSMAT00000064007.1">
    <property type="protein sequence ID" value="ENSSMAP00000040569.1"/>
    <property type="gene ID" value="ENSSMAG00000037353.1"/>
</dbReference>
<keyword evidence="3" id="KW-0732">Signal</keyword>
<evidence type="ECO:0000313" key="5">
    <source>
        <dbReference type="EMBL" id="AWO96011.1"/>
    </source>
</evidence>
<dbReference type="OMA" id="NVTWCKF"/>
<dbReference type="InterPro" id="IPR013783">
    <property type="entry name" value="Ig-like_fold"/>
</dbReference>
<organism evidence="5 7">
    <name type="scientific">Scophthalmus maximus</name>
    <name type="common">Turbot</name>
    <name type="synonym">Psetta maxima</name>
    <dbReference type="NCBI Taxonomy" id="52904"/>
    <lineage>
        <taxon>Eukaryota</taxon>
        <taxon>Metazoa</taxon>
        <taxon>Chordata</taxon>
        <taxon>Craniata</taxon>
        <taxon>Vertebrata</taxon>
        <taxon>Euteleostomi</taxon>
        <taxon>Actinopterygii</taxon>
        <taxon>Neopterygii</taxon>
        <taxon>Teleostei</taxon>
        <taxon>Neoteleostei</taxon>
        <taxon>Acanthomorphata</taxon>
        <taxon>Carangaria</taxon>
        <taxon>Pleuronectiformes</taxon>
        <taxon>Pleuronectoidei</taxon>
        <taxon>Scophthalmidae</taxon>
        <taxon>Scophthalmus</taxon>
    </lineage>
</organism>
<dbReference type="GeneTree" id="ENSGT00940000171594"/>
<keyword evidence="2" id="KW-1133">Transmembrane helix</keyword>
<dbReference type="GO" id="GO:0038023">
    <property type="term" value="F:signaling receptor activity"/>
    <property type="evidence" value="ECO:0007669"/>
    <property type="project" value="InterPro"/>
</dbReference>
<dbReference type="SMART" id="SM00409">
    <property type="entry name" value="IG"/>
    <property type="match status" value="1"/>
</dbReference>
<dbReference type="InterPro" id="IPR003599">
    <property type="entry name" value="Ig_sub"/>
</dbReference>
<proteinExistence type="predicted"/>
<protein>
    <submittedName>
        <fullName evidence="5">Putative B-and T-lymphocyte attenuator-like</fullName>
    </submittedName>
</protein>
<name>A0A2U9AWP1_SCOMX</name>
<dbReference type="InterPro" id="IPR036179">
    <property type="entry name" value="Ig-like_dom_sf"/>
</dbReference>
<dbReference type="GeneID" id="118309916"/>
<dbReference type="InterPro" id="IPR039257">
    <property type="entry name" value="BTLA"/>
</dbReference>
<evidence type="ECO:0000313" key="7">
    <source>
        <dbReference type="Proteomes" id="UP000246464"/>
    </source>
</evidence>
<dbReference type="PANTHER" id="PTHR37996:SF1">
    <property type="entry name" value="B- AND T-LYMPHOCYTE ATTENUATOR"/>
    <property type="match status" value="1"/>
</dbReference>
<evidence type="ECO:0000313" key="6">
    <source>
        <dbReference type="Ensembl" id="ENSSMAP00000040569.1"/>
    </source>
</evidence>
<feature type="region of interest" description="Disordered" evidence="1">
    <location>
        <begin position="218"/>
        <end position="265"/>
    </location>
</feature>
<dbReference type="STRING" id="52904.ENSSMAP00000022764"/>
<sequence>MLPNYCRTVLHASLLAVLVLKLNADSEDSDCSLGIEVRRNTAFEILLGQDLVINCKIIFCNDSQHAVTWFKLDEKNVPVTVSDSSRIKTEWKELNKSEGVLYLKFQKVLSNDSGLYHCHYGHEVGHSINVSVHGGGELTTVTWMNNTNGATGTQQNPWMYVYSAAGIVAFVIIVIVMSVISMRGCKGKSKKEAQTEIQYVSIPIVEPPFQHGGLEPLSRESPSVPPSVISTKTLPSKPNEVTLPRDNGGLYGKINEDRKRKKNAVEEGSSVVYAALNHQLPPAGAAARSRRPQEFSEYAAIRLT</sequence>
<evidence type="ECO:0000259" key="4">
    <source>
        <dbReference type="PROSITE" id="PS50835"/>
    </source>
</evidence>
<dbReference type="KEGG" id="smau:118309916"/>
<dbReference type="SUPFAM" id="SSF48726">
    <property type="entry name" value="Immunoglobulin"/>
    <property type="match status" value="1"/>
</dbReference>
<evidence type="ECO:0000256" key="2">
    <source>
        <dbReference type="SAM" id="Phobius"/>
    </source>
</evidence>
<dbReference type="OrthoDB" id="9947981at2759"/>
<dbReference type="InterPro" id="IPR007110">
    <property type="entry name" value="Ig-like_dom"/>
</dbReference>
<dbReference type="PROSITE" id="PS50835">
    <property type="entry name" value="IG_LIKE"/>
    <property type="match status" value="1"/>
</dbReference>
<reference evidence="6" key="4">
    <citation type="submission" date="2025-05" db="UniProtKB">
        <authorList>
            <consortium name="Ensembl"/>
        </authorList>
    </citation>
    <scope>IDENTIFICATION</scope>
</reference>
<feature type="chain" id="PRO_5044581799" evidence="3">
    <location>
        <begin position="25"/>
        <end position="304"/>
    </location>
</feature>
<dbReference type="GO" id="GO:0005886">
    <property type="term" value="C:plasma membrane"/>
    <property type="evidence" value="ECO:0007669"/>
    <property type="project" value="InterPro"/>
</dbReference>
<dbReference type="Proteomes" id="UP000694558">
    <property type="component" value="Chromosome 1"/>
</dbReference>
<feature type="transmembrane region" description="Helical" evidence="2">
    <location>
        <begin position="158"/>
        <end position="180"/>
    </location>
</feature>
<dbReference type="Gene3D" id="2.60.40.10">
    <property type="entry name" value="Immunoglobulins"/>
    <property type="match status" value="1"/>
</dbReference>
<dbReference type="Proteomes" id="UP000246464">
    <property type="component" value="Chromosome 1"/>
</dbReference>
<dbReference type="SMART" id="SM00408">
    <property type="entry name" value="IGc2"/>
    <property type="match status" value="1"/>
</dbReference>
<dbReference type="RefSeq" id="XP_035488458.1">
    <property type="nucleotide sequence ID" value="XM_035632565.2"/>
</dbReference>